<feature type="transmembrane region" description="Helical" evidence="6">
    <location>
        <begin position="266"/>
        <end position="287"/>
    </location>
</feature>
<dbReference type="GO" id="GO:0016020">
    <property type="term" value="C:membrane"/>
    <property type="evidence" value="ECO:0007669"/>
    <property type="project" value="UniProtKB-SubCell"/>
</dbReference>
<reference evidence="8 9" key="1">
    <citation type="submission" date="2016-10" db="EMBL/GenBank/DDBJ databases">
        <title>Complete Genome Sequence of Peptococcaceae strain DCMF.</title>
        <authorList>
            <person name="Edwards R.J."/>
            <person name="Holland S.I."/>
            <person name="Deshpande N.P."/>
            <person name="Wong Y.K."/>
            <person name="Ertan H."/>
            <person name="Manefield M."/>
            <person name="Russell T.L."/>
            <person name="Lee M.J."/>
        </authorList>
    </citation>
    <scope>NUCLEOTIDE SEQUENCE [LARGE SCALE GENOMIC DNA]</scope>
    <source>
        <strain evidence="8 9">DCMF</strain>
    </source>
</reference>
<evidence type="ECO:0000256" key="5">
    <source>
        <dbReference type="ARBA" id="ARBA00023136"/>
    </source>
</evidence>
<feature type="transmembrane region" description="Helical" evidence="6">
    <location>
        <begin position="239"/>
        <end position="259"/>
    </location>
</feature>
<keyword evidence="3 6" id="KW-0812">Transmembrane</keyword>
<gene>
    <name evidence="8" type="ORF">DCMF_17635</name>
</gene>
<protein>
    <recommendedName>
        <fullName evidence="7">EamA domain-containing protein</fullName>
    </recommendedName>
</protein>
<feature type="transmembrane region" description="Helical" evidence="6">
    <location>
        <begin position="126"/>
        <end position="146"/>
    </location>
</feature>
<dbReference type="EMBL" id="CP017634">
    <property type="protein sequence ID" value="ATW26339.1"/>
    <property type="molecule type" value="Genomic_DNA"/>
</dbReference>
<dbReference type="PANTHER" id="PTHR22911">
    <property type="entry name" value="ACYL-MALONYL CONDENSING ENZYME-RELATED"/>
    <property type="match status" value="1"/>
</dbReference>
<dbReference type="Proteomes" id="UP000323521">
    <property type="component" value="Chromosome"/>
</dbReference>
<evidence type="ECO:0000259" key="7">
    <source>
        <dbReference type="Pfam" id="PF00892"/>
    </source>
</evidence>
<evidence type="ECO:0000256" key="6">
    <source>
        <dbReference type="SAM" id="Phobius"/>
    </source>
</evidence>
<evidence type="ECO:0000313" key="8">
    <source>
        <dbReference type="EMBL" id="ATW26339.1"/>
    </source>
</evidence>
<feature type="domain" description="EamA" evidence="7">
    <location>
        <begin position="42"/>
        <end position="170"/>
    </location>
</feature>
<feature type="domain" description="EamA" evidence="7">
    <location>
        <begin position="179"/>
        <end position="310"/>
    </location>
</feature>
<dbReference type="InterPro" id="IPR037185">
    <property type="entry name" value="EmrE-like"/>
</dbReference>
<feature type="transmembrane region" description="Helical" evidence="6">
    <location>
        <begin position="293"/>
        <end position="312"/>
    </location>
</feature>
<dbReference type="InterPro" id="IPR000620">
    <property type="entry name" value="EamA_dom"/>
</dbReference>
<evidence type="ECO:0000313" key="9">
    <source>
        <dbReference type="Proteomes" id="UP000323521"/>
    </source>
</evidence>
<dbReference type="PANTHER" id="PTHR22911:SF6">
    <property type="entry name" value="SOLUTE CARRIER FAMILY 35 MEMBER G1"/>
    <property type="match status" value="1"/>
</dbReference>
<evidence type="ECO:0000256" key="4">
    <source>
        <dbReference type="ARBA" id="ARBA00022989"/>
    </source>
</evidence>
<feature type="transmembrane region" description="Helical" evidence="6">
    <location>
        <begin position="182"/>
        <end position="199"/>
    </location>
</feature>
<evidence type="ECO:0000256" key="1">
    <source>
        <dbReference type="ARBA" id="ARBA00004141"/>
    </source>
</evidence>
<name>A0A3G1KV61_FORW1</name>
<dbReference type="AlphaFoldDB" id="A0A3G1KV61"/>
<feature type="transmembrane region" description="Helical" evidence="6">
    <location>
        <begin position="102"/>
        <end position="120"/>
    </location>
</feature>
<keyword evidence="5 6" id="KW-0472">Membrane</keyword>
<comment type="subcellular location">
    <subcellularLocation>
        <location evidence="1">Membrane</location>
        <topology evidence="1">Multi-pass membrane protein</topology>
    </subcellularLocation>
</comment>
<feature type="transmembrane region" description="Helical" evidence="6">
    <location>
        <begin position="211"/>
        <end position="233"/>
    </location>
</feature>
<dbReference type="Pfam" id="PF00892">
    <property type="entry name" value="EamA"/>
    <property type="match status" value="2"/>
</dbReference>
<dbReference type="KEGG" id="fwa:DCMF_17635"/>
<dbReference type="SUPFAM" id="SSF103481">
    <property type="entry name" value="Multidrug resistance efflux transporter EmrE"/>
    <property type="match status" value="2"/>
</dbReference>
<feature type="transmembrane region" description="Helical" evidence="6">
    <location>
        <begin position="153"/>
        <end position="170"/>
    </location>
</feature>
<sequence length="330" mass="36910">MHKQVRDKTDGDKKDIVTLVKNRWAKVNPEQEENIKNFIRGPVQMIVSSLCSSLMVYYAKLATETVPSPEVTFFRLFLGVVISLLMMKRCGHKLITAHTRLLLLRGFFGGITVLLFFMAIEEGTVTNSTVLQNTFPIFAVLLSFLLLKEKVTLPSVSFMAVSFIGIILLIRPDLGHMKIGDLLALASGLVGGFAVTAIRQLRQNDEPVWTIFFYFCIFGAVLSFFLALAQWKWPLPVEFLWIGLTSLTGLISQVTMTSAYKYCTTILGGILSMSSSVFSFMIGMLLLGEQVGFLDLAGIFFIIMGNVLVVIYEDLNLKKDKKAPDLFFQN</sequence>
<keyword evidence="9" id="KW-1185">Reference proteome</keyword>
<comment type="similarity">
    <text evidence="2">Belongs to the EamA transporter family.</text>
</comment>
<accession>A0A3G1KV61</accession>
<evidence type="ECO:0000256" key="3">
    <source>
        <dbReference type="ARBA" id="ARBA00022692"/>
    </source>
</evidence>
<proteinExistence type="inferred from homology"/>
<organism evidence="8 9">
    <name type="scientific">Formimonas warabiya</name>
    <dbReference type="NCBI Taxonomy" id="1761012"/>
    <lineage>
        <taxon>Bacteria</taxon>
        <taxon>Bacillati</taxon>
        <taxon>Bacillota</taxon>
        <taxon>Clostridia</taxon>
        <taxon>Eubacteriales</taxon>
        <taxon>Peptococcaceae</taxon>
        <taxon>Candidatus Formimonas</taxon>
    </lineage>
</organism>
<dbReference type="RefSeq" id="WP_148135642.1">
    <property type="nucleotide sequence ID" value="NZ_CP017634.1"/>
</dbReference>
<dbReference type="OrthoDB" id="5148831at2"/>
<evidence type="ECO:0000256" key="2">
    <source>
        <dbReference type="ARBA" id="ARBA00007362"/>
    </source>
</evidence>
<keyword evidence="4 6" id="KW-1133">Transmembrane helix</keyword>